<comment type="caution">
    <text evidence="4">The sequence shown here is derived from an EMBL/GenBank/DDBJ whole genome shotgun (WGS) entry which is preliminary data.</text>
</comment>
<gene>
    <name evidence="4" type="ORF">GPM918_LOCUS37984</name>
    <name evidence="3" type="ORF">OVA965_LOCUS23681</name>
    <name evidence="6" type="ORF">SRO942_LOCUS38771</name>
    <name evidence="5" type="ORF">TMI583_LOCUS24401</name>
</gene>
<feature type="domain" description="DUF7656" evidence="2">
    <location>
        <begin position="395"/>
        <end position="502"/>
    </location>
</feature>
<evidence type="ECO:0000313" key="4">
    <source>
        <dbReference type="EMBL" id="CAF1529838.1"/>
    </source>
</evidence>
<dbReference type="Proteomes" id="UP000682733">
    <property type="component" value="Unassembled WGS sequence"/>
</dbReference>
<reference evidence="4" key="1">
    <citation type="submission" date="2021-02" db="EMBL/GenBank/DDBJ databases">
        <authorList>
            <person name="Nowell W R."/>
        </authorList>
    </citation>
    <scope>NUCLEOTIDE SEQUENCE</scope>
</reference>
<evidence type="ECO:0000259" key="2">
    <source>
        <dbReference type="Pfam" id="PF24676"/>
    </source>
</evidence>
<protein>
    <submittedName>
        <fullName evidence="4">Uncharacterized protein</fullName>
    </submittedName>
</protein>
<name>A0A815V0P8_9BILA</name>
<feature type="domain" description="SNTX MACPF/CDC-like" evidence="1">
    <location>
        <begin position="9"/>
        <end position="266"/>
    </location>
</feature>
<dbReference type="Proteomes" id="UP000663829">
    <property type="component" value="Unassembled WGS sequence"/>
</dbReference>
<evidence type="ECO:0000313" key="5">
    <source>
        <dbReference type="EMBL" id="CAF4004883.1"/>
    </source>
</evidence>
<dbReference type="InterPro" id="IPR052090">
    <property type="entry name" value="Cytolytic_pore-forming_toxin"/>
</dbReference>
<proteinExistence type="predicted"/>
<dbReference type="PANTHER" id="PTHR31594">
    <property type="entry name" value="AIG1-TYPE G DOMAIN-CONTAINING PROTEIN"/>
    <property type="match status" value="1"/>
</dbReference>
<dbReference type="AlphaFoldDB" id="A0A815V0P8"/>
<dbReference type="Pfam" id="PF24676">
    <property type="entry name" value="DUF7656"/>
    <property type="match status" value="1"/>
</dbReference>
<dbReference type="OrthoDB" id="425923at2759"/>
<organism evidence="4 7">
    <name type="scientific">Didymodactylos carnosus</name>
    <dbReference type="NCBI Taxonomy" id="1234261"/>
    <lineage>
        <taxon>Eukaryota</taxon>
        <taxon>Metazoa</taxon>
        <taxon>Spiralia</taxon>
        <taxon>Gnathifera</taxon>
        <taxon>Rotifera</taxon>
        <taxon>Eurotatoria</taxon>
        <taxon>Bdelloidea</taxon>
        <taxon>Philodinida</taxon>
        <taxon>Philodinidae</taxon>
        <taxon>Didymodactylos</taxon>
    </lineage>
</organism>
<dbReference type="PANTHER" id="PTHR31594:SF14">
    <property type="entry name" value="FIBRONECTIN TYPE-III DOMAIN-CONTAINING PROTEIN"/>
    <property type="match status" value="1"/>
</dbReference>
<dbReference type="Proteomes" id="UP000681722">
    <property type="component" value="Unassembled WGS sequence"/>
</dbReference>
<accession>A0A815V0P8</accession>
<dbReference type="EMBL" id="CAJNOQ010024682">
    <property type="protein sequence ID" value="CAF1529838.1"/>
    <property type="molecule type" value="Genomic_DNA"/>
</dbReference>
<dbReference type="InterPro" id="IPR056072">
    <property type="entry name" value="SNTX_MACPF/CDC-like_dom"/>
</dbReference>
<evidence type="ECO:0000313" key="6">
    <source>
        <dbReference type="EMBL" id="CAF4388965.1"/>
    </source>
</evidence>
<evidence type="ECO:0000313" key="7">
    <source>
        <dbReference type="Proteomes" id="UP000663829"/>
    </source>
</evidence>
<dbReference type="Proteomes" id="UP000677228">
    <property type="component" value="Unassembled WGS sequence"/>
</dbReference>
<sequence length="541" mass="62306">MAYQAVGEIKRQALGRIGFLGSLYDIRTDTFTGDSIFKDRLPIELLEKPVEIRHTDFHLDYSSTQSEKLKQLKVDGNFKLNIMSGVAKLETSGSYLDMDKDISRLVKVDIIYRVETVEDHITINHTSVENLISTTMLSHSHATHVVTGIRWGANVIVSFENQVKSKEEKKEVQGKLDAGLNKFKAIVEVSGGASLEYQNTSKNEQGSVNIKISGDIQIEGKVPKVIEEVYDFLQTIPSAINKINDGKGKPLEYFLYPLDNIARSFKLETTIDRINLELDDYQLHQIDQEFDDRAKAVQKFDEFASEVKDVEDYLTAATNESVQKMKREIGLDQRKFRYNIAITLKRVRSSPTSEISSIDKIIEEFANSKSSSYSINRYLDQNQSLLEKIDQIRYLSKRGIKVVKYSERLKNYSRFKDKQDVYVFYTSDKLEEAQVEKWNIQYRYFLNLHEQLTQSQPVVNNCPTFIWIDYELLNDVDQSAETTIKYYKNGFLVTNDYYEYQKQLTASHTSEVLKKDEATSSIRFISTKVSSEEQRGTPKCC</sequence>
<dbReference type="InterPro" id="IPR056073">
    <property type="entry name" value="DUF7656"/>
</dbReference>
<evidence type="ECO:0000313" key="3">
    <source>
        <dbReference type="EMBL" id="CAF1194615.1"/>
    </source>
</evidence>
<dbReference type="EMBL" id="CAJNOK010013926">
    <property type="protein sequence ID" value="CAF1194615.1"/>
    <property type="molecule type" value="Genomic_DNA"/>
</dbReference>
<dbReference type="EMBL" id="CAJOBA010035456">
    <property type="protein sequence ID" value="CAF4004883.1"/>
    <property type="molecule type" value="Genomic_DNA"/>
</dbReference>
<keyword evidence="7" id="KW-1185">Reference proteome</keyword>
<dbReference type="Pfam" id="PF24674">
    <property type="entry name" value="MACPF_SNTX"/>
    <property type="match status" value="1"/>
</dbReference>
<evidence type="ECO:0000259" key="1">
    <source>
        <dbReference type="Pfam" id="PF24674"/>
    </source>
</evidence>
<dbReference type="EMBL" id="CAJOBC010090257">
    <property type="protein sequence ID" value="CAF4388965.1"/>
    <property type="molecule type" value="Genomic_DNA"/>
</dbReference>